<dbReference type="EMBL" id="CM001882">
    <property type="protein sequence ID" value="EOY02667.1"/>
    <property type="molecule type" value="Genomic_DNA"/>
</dbReference>
<dbReference type="Gramene" id="EOY02667">
    <property type="protein sequence ID" value="EOY02667"/>
    <property type="gene ID" value="TCM_017078"/>
</dbReference>
<dbReference type="Proteomes" id="UP000026915">
    <property type="component" value="Chromosome 4"/>
</dbReference>
<gene>
    <name evidence="1" type="ORF">TCM_017078</name>
</gene>
<dbReference type="InParanoid" id="A0A061EE64"/>
<dbReference type="AlphaFoldDB" id="A0A061EE64"/>
<reference evidence="1 2" key="1">
    <citation type="journal article" date="2013" name="Genome Biol.">
        <title>The genome sequence of the most widely cultivated cacao type and its use to identify candidate genes regulating pod color.</title>
        <authorList>
            <person name="Motamayor J.C."/>
            <person name="Mockaitis K."/>
            <person name="Schmutz J."/>
            <person name="Haiminen N."/>
            <person name="Iii D.L."/>
            <person name="Cornejo O."/>
            <person name="Findley S.D."/>
            <person name="Zheng P."/>
            <person name="Utro F."/>
            <person name="Royaert S."/>
            <person name="Saski C."/>
            <person name="Jenkins J."/>
            <person name="Podicheti R."/>
            <person name="Zhao M."/>
            <person name="Scheffler B.E."/>
            <person name="Stack J.C."/>
            <person name="Feltus F.A."/>
            <person name="Mustiga G.M."/>
            <person name="Amores F."/>
            <person name="Phillips W."/>
            <person name="Marelli J.P."/>
            <person name="May G.D."/>
            <person name="Shapiro H."/>
            <person name="Ma J."/>
            <person name="Bustamante C.D."/>
            <person name="Schnell R.J."/>
            <person name="Main D."/>
            <person name="Gilbert D."/>
            <person name="Parida L."/>
            <person name="Kuhn D.N."/>
        </authorList>
    </citation>
    <scope>NUCLEOTIDE SEQUENCE [LARGE SCALE GENOMIC DNA]</scope>
    <source>
        <strain evidence="2">cv. Matina 1-6</strain>
    </source>
</reference>
<evidence type="ECO:0000313" key="1">
    <source>
        <dbReference type="EMBL" id="EOY02667.1"/>
    </source>
</evidence>
<organism evidence="1 2">
    <name type="scientific">Theobroma cacao</name>
    <name type="common">Cacao</name>
    <name type="synonym">Cocoa</name>
    <dbReference type="NCBI Taxonomy" id="3641"/>
    <lineage>
        <taxon>Eukaryota</taxon>
        <taxon>Viridiplantae</taxon>
        <taxon>Streptophyta</taxon>
        <taxon>Embryophyta</taxon>
        <taxon>Tracheophyta</taxon>
        <taxon>Spermatophyta</taxon>
        <taxon>Magnoliopsida</taxon>
        <taxon>eudicotyledons</taxon>
        <taxon>Gunneridae</taxon>
        <taxon>Pentapetalae</taxon>
        <taxon>rosids</taxon>
        <taxon>malvids</taxon>
        <taxon>Malvales</taxon>
        <taxon>Malvaceae</taxon>
        <taxon>Byttnerioideae</taxon>
        <taxon>Theobroma</taxon>
    </lineage>
</organism>
<accession>A0A061EE64</accession>
<evidence type="ECO:0000313" key="2">
    <source>
        <dbReference type="Proteomes" id="UP000026915"/>
    </source>
</evidence>
<name>A0A061EE64_THECC</name>
<keyword evidence="2" id="KW-1185">Reference proteome</keyword>
<sequence length="68" mass="7345">MRRSNTGLKERPGWCLLCGTWGNNGRCSSYPTTAARKSLNPCKRGDATLASRKNSLDGVCSAVAGQQW</sequence>
<dbReference type="HOGENOM" id="CLU_2799120_0_0_1"/>
<protein>
    <submittedName>
        <fullName evidence="1">Uncharacterized protein</fullName>
    </submittedName>
</protein>
<proteinExistence type="predicted"/>